<dbReference type="PANTHER" id="PTHR31636">
    <property type="entry name" value="OSJNBA0084A10.13 PROTEIN-RELATED"/>
    <property type="match status" value="1"/>
</dbReference>
<dbReference type="AlphaFoldDB" id="A0A8J5WS99"/>
<name>A0A8J5WS99_ZIZPA</name>
<comment type="caution">
    <text evidence="5">The sequence shown here is derived from an EMBL/GenBank/DDBJ whole genome shotgun (WGS) entry which is preliminary data.</text>
</comment>
<dbReference type="Pfam" id="PF03514">
    <property type="entry name" value="GRAS"/>
    <property type="match status" value="1"/>
</dbReference>
<feature type="compositionally biased region" description="Polar residues" evidence="4">
    <location>
        <begin position="8"/>
        <end position="21"/>
    </location>
</feature>
<evidence type="ECO:0000313" key="5">
    <source>
        <dbReference type="EMBL" id="KAG8094164.1"/>
    </source>
</evidence>
<keyword evidence="1" id="KW-0805">Transcription regulation</keyword>
<feature type="short sequence motif" description="VHIID" evidence="3">
    <location>
        <begin position="232"/>
        <end position="236"/>
    </location>
</feature>
<evidence type="ECO:0000256" key="1">
    <source>
        <dbReference type="ARBA" id="ARBA00023015"/>
    </source>
</evidence>
<protein>
    <recommendedName>
        <fullName evidence="7">Scarecrow-like protein 6</fullName>
    </recommendedName>
</protein>
<comment type="caution">
    <text evidence="3">Lacks conserved residue(s) required for the propagation of feature annotation.</text>
</comment>
<accession>A0A8J5WS99</accession>
<evidence type="ECO:0000256" key="4">
    <source>
        <dbReference type="SAM" id="MobiDB-lite"/>
    </source>
</evidence>
<dbReference type="EMBL" id="JAAALK010000080">
    <property type="protein sequence ID" value="KAG8094164.1"/>
    <property type="molecule type" value="Genomic_DNA"/>
</dbReference>
<dbReference type="Proteomes" id="UP000729402">
    <property type="component" value="Unassembled WGS sequence"/>
</dbReference>
<reference evidence="5" key="1">
    <citation type="journal article" date="2021" name="bioRxiv">
        <title>Whole Genome Assembly and Annotation of Northern Wild Rice, Zizania palustris L., Supports a Whole Genome Duplication in the Zizania Genus.</title>
        <authorList>
            <person name="Haas M."/>
            <person name="Kono T."/>
            <person name="Macchietto M."/>
            <person name="Millas R."/>
            <person name="McGilp L."/>
            <person name="Shao M."/>
            <person name="Duquette J."/>
            <person name="Hirsch C.N."/>
            <person name="Kimball J."/>
        </authorList>
    </citation>
    <scope>NUCLEOTIDE SEQUENCE</scope>
    <source>
        <tissue evidence="5">Fresh leaf tissue</tissue>
    </source>
</reference>
<keyword evidence="6" id="KW-1185">Reference proteome</keyword>
<evidence type="ECO:0008006" key="7">
    <source>
        <dbReference type="Google" id="ProtNLM"/>
    </source>
</evidence>
<comment type="similarity">
    <text evidence="3">Belongs to the GRAS family.</text>
</comment>
<dbReference type="OrthoDB" id="666726at2759"/>
<proteinExistence type="inferred from homology"/>
<keyword evidence="2" id="KW-0804">Transcription</keyword>
<gene>
    <name evidence="5" type="ORF">GUJ93_ZPchr0012g21615</name>
</gene>
<feature type="region of interest" description="Disordered" evidence="4">
    <location>
        <begin position="1"/>
        <end position="46"/>
    </location>
</feature>
<reference evidence="5" key="2">
    <citation type="submission" date="2021-02" db="EMBL/GenBank/DDBJ databases">
        <authorList>
            <person name="Kimball J.A."/>
            <person name="Haas M.W."/>
            <person name="Macchietto M."/>
            <person name="Kono T."/>
            <person name="Duquette J."/>
            <person name="Shao M."/>
        </authorList>
    </citation>
    <scope>NUCLEOTIDE SEQUENCE</scope>
    <source>
        <tissue evidence="5">Fresh leaf tissue</tissue>
    </source>
</reference>
<sequence length="411" mass="43668">MSCHPHSTIKSPEPTSVLYNRSPSPPTSSSLGSNKPDPTPPISADDWEAVLSGDMPAPAIQPQDSSFIRWIMDAGYADGDGDAFGFKGPAFAAAADPFDSFSLLPQLPPHQLSSQSQEDLQPQALVDEILEAARRIDAGDSTSAGAILARLNHRLPSPPHPPLLRAVAHLRDALLRLLPPTAFPPESVSSPLDVPLKLAAHKALADVSPTVQFANFTSTQALIDALDGARHVHVVDFDVGFGGHWPPFMQELAQHWRHTAVPLPPPALKVTALVPPGWSHPVELHLTSESLTRFAAELGIPFEFSAIVFDPLSTSPPVGLSAAPDEAVAVHLSAGSGTFSPSPAHLRVVKHLRPAVVVCVDHGCERGDLPLPHHALNLLRSCAALLESLDTTGASPDVVSKIVQFILQPRC</sequence>
<dbReference type="InterPro" id="IPR005202">
    <property type="entry name" value="TF_GRAS"/>
</dbReference>
<organism evidence="5 6">
    <name type="scientific">Zizania palustris</name>
    <name type="common">Northern wild rice</name>
    <dbReference type="NCBI Taxonomy" id="103762"/>
    <lineage>
        <taxon>Eukaryota</taxon>
        <taxon>Viridiplantae</taxon>
        <taxon>Streptophyta</taxon>
        <taxon>Embryophyta</taxon>
        <taxon>Tracheophyta</taxon>
        <taxon>Spermatophyta</taxon>
        <taxon>Magnoliopsida</taxon>
        <taxon>Liliopsida</taxon>
        <taxon>Poales</taxon>
        <taxon>Poaceae</taxon>
        <taxon>BOP clade</taxon>
        <taxon>Oryzoideae</taxon>
        <taxon>Oryzeae</taxon>
        <taxon>Zizaniinae</taxon>
        <taxon>Zizania</taxon>
    </lineage>
</organism>
<dbReference type="PROSITE" id="PS50985">
    <property type="entry name" value="GRAS"/>
    <property type="match status" value="1"/>
</dbReference>
<feature type="region of interest" description="Leucine repeat II (LRII)" evidence="3">
    <location>
        <begin position="286"/>
        <end position="318"/>
    </location>
</feature>
<evidence type="ECO:0000313" key="6">
    <source>
        <dbReference type="Proteomes" id="UP000729402"/>
    </source>
</evidence>
<evidence type="ECO:0000256" key="3">
    <source>
        <dbReference type="PROSITE-ProRule" id="PRU01191"/>
    </source>
</evidence>
<evidence type="ECO:0000256" key="2">
    <source>
        <dbReference type="ARBA" id="ARBA00023163"/>
    </source>
</evidence>